<feature type="domain" description="DUF317" evidence="1">
    <location>
        <begin position="41"/>
        <end position="101"/>
    </location>
</feature>
<sequence length="118" mass="12910">MSLVARPLAGPGCPGTALNVVEREGWTITHDEVGNAYVFPPDHRVIAAFLPERNDFAAAEALWVIRAYGDLNDVLWEATFTEETPTEFIAAFLADLTKSEPLDPAREDEETPVPTAIT</sequence>
<protein>
    <recommendedName>
        <fullName evidence="1">DUF317 domain-containing protein</fullName>
    </recommendedName>
</protein>
<evidence type="ECO:0000313" key="2">
    <source>
        <dbReference type="EMBL" id="GLY79195.1"/>
    </source>
</evidence>
<organism evidence="2 3">
    <name type="scientific">Actinoallomurus iriomotensis</name>
    <dbReference type="NCBI Taxonomy" id="478107"/>
    <lineage>
        <taxon>Bacteria</taxon>
        <taxon>Bacillati</taxon>
        <taxon>Actinomycetota</taxon>
        <taxon>Actinomycetes</taxon>
        <taxon>Streptosporangiales</taxon>
        <taxon>Thermomonosporaceae</taxon>
        <taxon>Actinoallomurus</taxon>
    </lineage>
</organism>
<proteinExistence type="predicted"/>
<gene>
    <name evidence="2" type="ORF">Airi01_074620</name>
</gene>
<dbReference type="Pfam" id="PF03771">
    <property type="entry name" value="SPDY"/>
    <property type="match status" value="1"/>
</dbReference>
<reference evidence="2" key="1">
    <citation type="submission" date="2023-03" db="EMBL/GenBank/DDBJ databases">
        <title>Actinoallomurus iriomotensis NBRC 103681.</title>
        <authorList>
            <person name="Ichikawa N."/>
            <person name="Sato H."/>
            <person name="Tonouchi N."/>
        </authorList>
    </citation>
    <scope>NUCLEOTIDE SEQUENCE</scope>
    <source>
        <strain evidence="2">NBRC 103681</strain>
    </source>
</reference>
<name>A0A9W6RSN1_9ACTN</name>
<dbReference type="AlphaFoldDB" id="A0A9W6RSN1"/>
<dbReference type="InterPro" id="IPR005523">
    <property type="entry name" value="DUF317_SPDY"/>
</dbReference>
<dbReference type="EMBL" id="BSTJ01000011">
    <property type="protein sequence ID" value="GLY79195.1"/>
    <property type="molecule type" value="Genomic_DNA"/>
</dbReference>
<comment type="caution">
    <text evidence="2">The sequence shown here is derived from an EMBL/GenBank/DDBJ whole genome shotgun (WGS) entry which is preliminary data.</text>
</comment>
<dbReference type="Proteomes" id="UP001165135">
    <property type="component" value="Unassembled WGS sequence"/>
</dbReference>
<accession>A0A9W6RSN1</accession>
<evidence type="ECO:0000259" key="1">
    <source>
        <dbReference type="Pfam" id="PF03771"/>
    </source>
</evidence>
<evidence type="ECO:0000313" key="3">
    <source>
        <dbReference type="Proteomes" id="UP001165135"/>
    </source>
</evidence>